<comment type="function">
    <text evidence="13">Glucosidase involved in the degradation of cellulosic biomass. Has both alpha- and beta-glucosidase activity.</text>
</comment>
<evidence type="ECO:0000313" key="19">
    <source>
        <dbReference type="EMBL" id="KAF9518013.1"/>
    </source>
</evidence>
<evidence type="ECO:0000256" key="10">
    <source>
        <dbReference type="ARBA" id="ARBA00023295"/>
    </source>
</evidence>
<dbReference type="InterPro" id="IPR025887">
    <property type="entry name" value="Glyco_hydro_31_N_dom"/>
</dbReference>
<evidence type="ECO:0000256" key="1">
    <source>
        <dbReference type="ARBA" id="ARBA00000448"/>
    </source>
</evidence>
<feature type="domain" description="Glycoside hydrolase family 31 TIM barrel" evidence="16">
    <location>
        <begin position="299"/>
        <end position="688"/>
    </location>
</feature>
<evidence type="ECO:0000256" key="8">
    <source>
        <dbReference type="ARBA" id="ARBA00023180"/>
    </source>
</evidence>
<keyword evidence="10 14" id="KW-0326">Glycosidase</keyword>
<dbReference type="Gene3D" id="3.20.20.80">
    <property type="entry name" value="Glycosidases"/>
    <property type="match status" value="1"/>
</dbReference>
<dbReference type="EC" id="3.2.1.21" evidence="4"/>
<keyword evidence="9" id="KW-0119">Carbohydrate metabolism</keyword>
<evidence type="ECO:0000256" key="6">
    <source>
        <dbReference type="ARBA" id="ARBA00022729"/>
    </source>
</evidence>
<keyword evidence="12" id="KW-0624">Polysaccharide degradation</keyword>
<dbReference type="GO" id="GO:0030246">
    <property type="term" value="F:carbohydrate binding"/>
    <property type="evidence" value="ECO:0007669"/>
    <property type="project" value="InterPro"/>
</dbReference>
<keyword evidence="6 15" id="KW-0732">Signal</keyword>
<keyword evidence="8" id="KW-0325">Glycoprotein</keyword>
<feature type="domain" description="Glycoside hydrolase family 31 N-terminal" evidence="17">
    <location>
        <begin position="141"/>
        <end position="249"/>
    </location>
</feature>
<keyword evidence="7 14" id="KW-0378">Hydrolase</keyword>
<evidence type="ECO:0000256" key="4">
    <source>
        <dbReference type="ARBA" id="ARBA00012744"/>
    </source>
</evidence>
<sequence length="907" mass="99312">MRNLAIVAVALNALSFVSATTLARADIDLVLANREDASPPSEGVVNATQAQLNSCPGYRASNVQTTPYSLTADLTLAGTPCNVYGPDLTSLSLQVTYETASRIHVKIADSAGKRYQVPQDVLPRPPSSNVDAKQAAIRFNYTTNPFTFSIIRVGKVSEVLFSTSKTNPLIFEEQYLRLKTTSLPPNANIYGLGEHSNTFRLPNNNFIRTLWSRDAYSVPPNTNLYGNHPIYFEHRTTGTHGVFLLNSNGMDIKINQETSSKTTSVEYNVIGGILDLYFLAGPSPAQVATQYAQIVGTPAEVQYWALGLHQCRYGYTDYVNVMQVVANYSRAGIPLETMWTDIDYMYKRRTFSIDPQYFPLDRMRAFISALHAAGQHYVMMVDPAVAYQPNQNYPAYDQGVADNAFLRVANGSSFLGVVWPGVVVYPDWFHPNASNYWTGQFTQFFNPNTGLDIDGSWIDMNEPANFCSYPCTDPFGQAILQGLPPPRKTSPPPPNAPIVITKRAQTASGPNLLFPPYAIHTATQSLSDHTANTDIVHYGGVTEYDAHNLFGTMMSVKTHDALLARKPGVRPMVITRSTFAGAGSKVGKWLGDNVSDWPHYVNSIAGMLGFATIYQIPMVGADICGFGGNVSQNLCARWAMLGAFGPFYRNHNELGSVSQEFYRWPMVATAAKNAISMRYRLLDYIYTAFHQAHLDGSPVLNPLFFKYPQDQNTFGIDTQFFYGDSILVSPVTGENAVSVTIYLPKDNFYDFLTYAPIQGTGSMVHLSNVPFTSIPVYIRGGAVIPLRQSSANTTAQLRQLDFEIVVAPGVDGSASGSLYIDDGVSITQTQPTTWVSFSYKSGTLTASGTFASTNKVATVSFLGVSRAPKTVQVNGQRVSSYSYDSGKKVVKALVSIPLSAGFTVRLG</sequence>
<dbReference type="GO" id="GO:0000272">
    <property type="term" value="P:polysaccharide catabolic process"/>
    <property type="evidence" value="ECO:0007669"/>
    <property type="project" value="UniProtKB-KW"/>
</dbReference>
<dbReference type="InterPro" id="IPR000322">
    <property type="entry name" value="Glyco_hydro_31_TIM"/>
</dbReference>
<dbReference type="Gene3D" id="2.60.40.1760">
    <property type="entry name" value="glycosyl hydrolase (family 31)"/>
    <property type="match status" value="1"/>
</dbReference>
<dbReference type="InterPro" id="IPR011013">
    <property type="entry name" value="Gal_mutarotase_sf_dom"/>
</dbReference>
<name>A0A9P6B5B7_9AGAM</name>
<reference evidence="19" key="1">
    <citation type="journal article" date="2020" name="Nat. Commun.">
        <title>Large-scale genome sequencing of mycorrhizal fungi provides insights into the early evolution of symbiotic traits.</title>
        <authorList>
            <person name="Miyauchi S."/>
            <person name="Kiss E."/>
            <person name="Kuo A."/>
            <person name="Drula E."/>
            <person name="Kohler A."/>
            <person name="Sanchez-Garcia M."/>
            <person name="Morin E."/>
            <person name="Andreopoulos B."/>
            <person name="Barry K.W."/>
            <person name="Bonito G."/>
            <person name="Buee M."/>
            <person name="Carver A."/>
            <person name="Chen C."/>
            <person name="Cichocki N."/>
            <person name="Clum A."/>
            <person name="Culley D."/>
            <person name="Crous P.W."/>
            <person name="Fauchery L."/>
            <person name="Girlanda M."/>
            <person name="Hayes R.D."/>
            <person name="Keri Z."/>
            <person name="LaButti K."/>
            <person name="Lipzen A."/>
            <person name="Lombard V."/>
            <person name="Magnuson J."/>
            <person name="Maillard F."/>
            <person name="Murat C."/>
            <person name="Nolan M."/>
            <person name="Ohm R.A."/>
            <person name="Pangilinan J."/>
            <person name="Pereira M.F."/>
            <person name="Perotto S."/>
            <person name="Peter M."/>
            <person name="Pfister S."/>
            <person name="Riley R."/>
            <person name="Sitrit Y."/>
            <person name="Stielow J.B."/>
            <person name="Szollosi G."/>
            <person name="Zifcakova L."/>
            <person name="Stursova M."/>
            <person name="Spatafora J.W."/>
            <person name="Tedersoo L."/>
            <person name="Vaario L.M."/>
            <person name="Yamada A."/>
            <person name="Yan M."/>
            <person name="Wang P."/>
            <person name="Xu J."/>
            <person name="Bruns T."/>
            <person name="Baldrian P."/>
            <person name="Vilgalys R."/>
            <person name="Dunand C."/>
            <person name="Henrissat B."/>
            <person name="Grigoriev I.V."/>
            <person name="Hibbett D."/>
            <person name="Nagy L.G."/>
            <person name="Martin F.M."/>
        </authorList>
    </citation>
    <scope>NUCLEOTIDE SEQUENCE</scope>
    <source>
        <strain evidence="19">UP504</strain>
    </source>
</reference>
<dbReference type="Proteomes" id="UP000886523">
    <property type="component" value="Unassembled WGS sequence"/>
</dbReference>
<keyword evidence="5" id="KW-0964">Secreted</keyword>
<dbReference type="GO" id="GO:0005576">
    <property type="term" value="C:extracellular region"/>
    <property type="evidence" value="ECO:0007669"/>
    <property type="project" value="UniProtKB-SubCell"/>
</dbReference>
<accession>A0A9P6B5B7</accession>
<dbReference type="EMBL" id="MU128928">
    <property type="protein sequence ID" value="KAF9518013.1"/>
    <property type="molecule type" value="Genomic_DNA"/>
</dbReference>
<evidence type="ECO:0000256" key="15">
    <source>
        <dbReference type="SAM" id="SignalP"/>
    </source>
</evidence>
<dbReference type="GO" id="GO:0008422">
    <property type="term" value="F:beta-glucosidase activity"/>
    <property type="evidence" value="ECO:0007669"/>
    <property type="project" value="UniProtKB-EC"/>
</dbReference>
<feature type="signal peptide" evidence="15">
    <location>
        <begin position="1"/>
        <end position="19"/>
    </location>
</feature>
<dbReference type="Pfam" id="PF21365">
    <property type="entry name" value="Glyco_hydro_31_3rd"/>
    <property type="match status" value="1"/>
</dbReference>
<evidence type="ECO:0000259" key="18">
    <source>
        <dbReference type="Pfam" id="PF21365"/>
    </source>
</evidence>
<evidence type="ECO:0000256" key="5">
    <source>
        <dbReference type="ARBA" id="ARBA00022525"/>
    </source>
</evidence>
<evidence type="ECO:0000256" key="2">
    <source>
        <dbReference type="ARBA" id="ARBA00004613"/>
    </source>
</evidence>
<dbReference type="SUPFAM" id="SSF51445">
    <property type="entry name" value="(Trans)glycosidases"/>
    <property type="match status" value="1"/>
</dbReference>
<dbReference type="InterPro" id="IPR013780">
    <property type="entry name" value="Glyco_hydro_b"/>
</dbReference>
<evidence type="ECO:0000256" key="11">
    <source>
        <dbReference type="ARBA" id="ARBA00023316"/>
    </source>
</evidence>
<dbReference type="SUPFAM" id="SSF51011">
    <property type="entry name" value="Glycosyl hydrolase domain"/>
    <property type="match status" value="1"/>
</dbReference>
<comment type="caution">
    <text evidence="19">The sequence shown here is derived from an EMBL/GenBank/DDBJ whole genome shotgun (WGS) entry which is preliminary data.</text>
</comment>
<dbReference type="CDD" id="cd06602">
    <property type="entry name" value="GH31_MGAM_SI_GAA"/>
    <property type="match status" value="1"/>
</dbReference>
<dbReference type="Pfam" id="PF01055">
    <property type="entry name" value="Glyco_hydro_31_2nd"/>
    <property type="match status" value="1"/>
</dbReference>
<evidence type="ECO:0000256" key="13">
    <source>
        <dbReference type="ARBA" id="ARBA00025512"/>
    </source>
</evidence>
<evidence type="ECO:0000256" key="7">
    <source>
        <dbReference type="ARBA" id="ARBA00022801"/>
    </source>
</evidence>
<evidence type="ECO:0000256" key="12">
    <source>
        <dbReference type="ARBA" id="ARBA00023326"/>
    </source>
</evidence>
<dbReference type="PANTHER" id="PTHR22762:SF67">
    <property type="entry name" value="ALPHA_BETA-GLUCOSIDASE AGDC-RELATED"/>
    <property type="match status" value="1"/>
</dbReference>
<protein>
    <recommendedName>
        <fullName evidence="4">beta-glucosidase</fullName>
        <ecNumber evidence="4">3.2.1.21</ecNumber>
    </recommendedName>
</protein>
<proteinExistence type="inferred from homology"/>
<evidence type="ECO:0000313" key="20">
    <source>
        <dbReference type="Proteomes" id="UP000886523"/>
    </source>
</evidence>
<dbReference type="SUPFAM" id="SSF74650">
    <property type="entry name" value="Galactose mutarotase-like"/>
    <property type="match status" value="1"/>
</dbReference>
<dbReference type="Gene3D" id="2.60.40.1180">
    <property type="entry name" value="Golgi alpha-mannosidase II"/>
    <property type="match status" value="2"/>
</dbReference>
<evidence type="ECO:0000256" key="9">
    <source>
        <dbReference type="ARBA" id="ARBA00023277"/>
    </source>
</evidence>
<keyword evidence="20" id="KW-1185">Reference proteome</keyword>
<dbReference type="InterPro" id="IPR048395">
    <property type="entry name" value="Glyco_hydro_31_C"/>
</dbReference>
<dbReference type="Pfam" id="PF13802">
    <property type="entry name" value="Gal_mutarotas_2"/>
    <property type="match status" value="1"/>
</dbReference>
<dbReference type="InterPro" id="IPR017853">
    <property type="entry name" value="GH"/>
</dbReference>
<gene>
    <name evidence="19" type="ORF">BS47DRAFT_1338906</name>
</gene>
<keyword evidence="11" id="KW-0961">Cell wall biogenesis/degradation</keyword>
<feature type="chain" id="PRO_5040181131" description="beta-glucosidase" evidence="15">
    <location>
        <begin position="20"/>
        <end position="907"/>
    </location>
</feature>
<organism evidence="19 20">
    <name type="scientific">Hydnum rufescens UP504</name>
    <dbReference type="NCBI Taxonomy" id="1448309"/>
    <lineage>
        <taxon>Eukaryota</taxon>
        <taxon>Fungi</taxon>
        <taxon>Dikarya</taxon>
        <taxon>Basidiomycota</taxon>
        <taxon>Agaricomycotina</taxon>
        <taxon>Agaricomycetes</taxon>
        <taxon>Cantharellales</taxon>
        <taxon>Hydnaceae</taxon>
        <taxon>Hydnum</taxon>
    </lineage>
</organism>
<comment type="catalytic activity">
    <reaction evidence="1">
        <text>Hydrolysis of terminal, non-reducing beta-D-glucosyl residues with release of beta-D-glucose.</text>
        <dbReference type="EC" id="3.2.1.21"/>
    </reaction>
</comment>
<evidence type="ECO:0000259" key="17">
    <source>
        <dbReference type="Pfam" id="PF13802"/>
    </source>
</evidence>
<feature type="domain" description="Glycosyl hydrolase family 31 C-terminal" evidence="18">
    <location>
        <begin position="696"/>
        <end position="784"/>
    </location>
</feature>
<comment type="similarity">
    <text evidence="3 14">Belongs to the glycosyl hydrolase 31 family.</text>
</comment>
<dbReference type="PANTHER" id="PTHR22762">
    <property type="entry name" value="ALPHA-GLUCOSIDASE"/>
    <property type="match status" value="1"/>
</dbReference>
<evidence type="ECO:0000259" key="16">
    <source>
        <dbReference type="Pfam" id="PF01055"/>
    </source>
</evidence>
<dbReference type="OrthoDB" id="5839090at2759"/>
<dbReference type="AlphaFoldDB" id="A0A9P6B5B7"/>
<dbReference type="CDD" id="cd14752">
    <property type="entry name" value="GH31_N"/>
    <property type="match status" value="1"/>
</dbReference>
<comment type="subcellular location">
    <subcellularLocation>
        <location evidence="2">Secreted</location>
    </subcellularLocation>
</comment>
<evidence type="ECO:0000256" key="14">
    <source>
        <dbReference type="RuleBase" id="RU361185"/>
    </source>
</evidence>
<dbReference type="GO" id="GO:0071555">
    <property type="term" value="P:cell wall organization"/>
    <property type="evidence" value="ECO:0007669"/>
    <property type="project" value="UniProtKB-KW"/>
</dbReference>
<evidence type="ECO:0000256" key="3">
    <source>
        <dbReference type="ARBA" id="ARBA00007806"/>
    </source>
</evidence>